<proteinExistence type="predicted"/>
<gene>
    <name evidence="1" type="ORF">ENK01_01120</name>
</gene>
<organism evidence="1">
    <name type="scientific">Hellea balneolensis</name>
    <dbReference type="NCBI Taxonomy" id="287478"/>
    <lineage>
        <taxon>Bacteria</taxon>
        <taxon>Pseudomonadati</taxon>
        <taxon>Pseudomonadota</taxon>
        <taxon>Alphaproteobacteria</taxon>
        <taxon>Maricaulales</taxon>
        <taxon>Robiginitomaculaceae</taxon>
        <taxon>Hellea</taxon>
    </lineage>
</organism>
<dbReference type="PANTHER" id="PTHR32432:SF4">
    <property type="entry name" value="CELL DIVISION PROTEIN FTSA"/>
    <property type="match status" value="1"/>
</dbReference>
<dbReference type="Gene3D" id="3.30.420.40">
    <property type="match status" value="1"/>
</dbReference>
<dbReference type="AlphaFoldDB" id="A0A7V5NWE3"/>
<sequence>AAVFRDRALVFVDAIGVGGRNVTTDIARGLTTPHEAAERIKMLYGSALDSPDDDRQMVPCPPMGAQDELHHEPLSRLTAIIRSRIEETFEILRDRFRAAGIAEYAGRRIVLTGGAAQISGATQLAEYVFGKTVRLGEPHGLTGVSDGMTGPDFAVASGLIKHVSRDRREAISGPPDLSGRRYRQRRYTGGSLKRSVKWFVENF</sequence>
<evidence type="ECO:0000313" key="1">
    <source>
        <dbReference type="EMBL" id="HHI88527.1"/>
    </source>
</evidence>
<accession>A0A7V5NWE3</accession>
<dbReference type="GO" id="GO:0051301">
    <property type="term" value="P:cell division"/>
    <property type="evidence" value="ECO:0007669"/>
    <property type="project" value="UniProtKB-KW"/>
</dbReference>
<dbReference type="GO" id="GO:0032153">
    <property type="term" value="C:cell division site"/>
    <property type="evidence" value="ECO:0007669"/>
    <property type="project" value="TreeGrafter"/>
</dbReference>
<dbReference type="PANTHER" id="PTHR32432">
    <property type="entry name" value="CELL DIVISION PROTEIN FTSA-RELATED"/>
    <property type="match status" value="1"/>
</dbReference>
<dbReference type="Proteomes" id="UP000885806">
    <property type="component" value="Unassembled WGS sequence"/>
</dbReference>
<dbReference type="InterPro" id="IPR043129">
    <property type="entry name" value="ATPase_NBD"/>
</dbReference>
<dbReference type="InterPro" id="IPR050696">
    <property type="entry name" value="FtsA/MreB"/>
</dbReference>
<dbReference type="EMBL" id="DROP01000076">
    <property type="protein sequence ID" value="HHI88527.1"/>
    <property type="molecule type" value="Genomic_DNA"/>
</dbReference>
<keyword evidence="1" id="KW-0131">Cell cycle</keyword>
<comment type="caution">
    <text evidence="1">The sequence shown here is derived from an EMBL/GenBank/DDBJ whole genome shotgun (WGS) entry which is preliminary data.</text>
</comment>
<dbReference type="GO" id="GO:0009898">
    <property type="term" value="C:cytoplasmic side of plasma membrane"/>
    <property type="evidence" value="ECO:0007669"/>
    <property type="project" value="TreeGrafter"/>
</dbReference>
<reference evidence="1" key="1">
    <citation type="journal article" date="2020" name="mSystems">
        <title>Genome- and Community-Level Interaction Insights into Carbon Utilization and Element Cycling Functions of Hydrothermarchaeota in Hydrothermal Sediment.</title>
        <authorList>
            <person name="Zhou Z."/>
            <person name="Liu Y."/>
            <person name="Xu W."/>
            <person name="Pan J."/>
            <person name="Luo Z.H."/>
            <person name="Li M."/>
        </authorList>
    </citation>
    <scope>NUCLEOTIDE SEQUENCE [LARGE SCALE GENOMIC DNA]</scope>
    <source>
        <strain evidence="1">HyVt-538</strain>
    </source>
</reference>
<feature type="non-terminal residue" evidence="1">
    <location>
        <position position="1"/>
    </location>
</feature>
<protein>
    <submittedName>
        <fullName evidence="1">Cell division protein FtsA</fullName>
    </submittedName>
</protein>
<dbReference type="Pfam" id="PF14450">
    <property type="entry name" value="FtsA"/>
    <property type="match status" value="1"/>
</dbReference>
<keyword evidence="1" id="KW-0132">Cell division</keyword>
<name>A0A7V5NWE3_9PROT</name>
<dbReference type="SUPFAM" id="SSF53067">
    <property type="entry name" value="Actin-like ATPase domain"/>
    <property type="match status" value="1"/>
</dbReference>